<dbReference type="AlphaFoldDB" id="A0A6I1GBZ3"/>
<evidence type="ECO:0000313" key="9">
    <source>
        <dbReference type="EMBL" id="KAB7788212.1"/>
    </source>
</evidence>
<keyword evidence="5 7" id="KW-0472">Membrane</keyword>
<keyword evidence="2" id="KW-1003">Cell membrane</keyword>
<accession>A0A6I1GBZ3</accession>
<dbReference type="GO" id="GO:0005886">
    <property type="term" value="C:plasma membrane"/>
    <property type="evidence" value="ECO:0007669"/>
    <property type="project" value="UniProtKB-SubCell"/>
</dbReference>
<evidence type="ECO:0000256" key="2">
    <source>
        <dbReference type="ARBA" id="ARBA00022475"/>
    </source>
</evidence>
<dbReference type="EMBL" id="WBVS01000005">
    <property type="protein sequence ID" value="KAB7788212.1"/>
    <property type="molecule type" value="Genomic_DNA"/>
</dbReference>
<evidence type="ECO:0000256" key="5">
    <source>
        <dbReference type="ARBA" id="ARBA00023136"/>
    </source>
</evidence>
<gene>
    <name evidence="9" type="ORF">F7D08_1249</name>
</gene>
<dbReference type="GO" id="GO:0022857">
    <property type="term" value="F:transmembrane transporter activity"/>
    <property type="evidence" value="ECO:0007669"/>
    <property type="project" value="TreeGrafter"/>
</dbReference>
<keyword evidence="4 7" id="KW-1133">Transmembrane helix</keyword>
<keyword evidence="10" id="KW-1185">Reference proteome</keyword>
<evidence type="ECO:0000256" key="6">
    <source>
        <dbReference type="SAM" id="MobiDB-lite"/>
    </source>
</evidence>
<evidence type="ECO:0000259" key="8">
    <source>
        <dbReference type="Pfam" id="PF02687"/>
    </source>
</evidence>
<dbReference type="Proteomes" id="UP000468413">
    <property type="component" value="Unassembled WGS sequence"/>
</dbReference>
<feature type="transmembrane region" description="Helical" evidence="7">
    <location>
        <begin position="418"/>
        <end position="443"/>
    </location>
</feature>
<sequence>MFVLNNAWKTVIRNKGRNILIVLIVAIIAAAATIGLAIRNAASTARETGLANTSVTATISVDRSKLMEQARESQSSSSDSSDSSSSSSSGDSAPDFDSMRSALEGSTLTLADYQKYLKASSVSVSSYYSESTGVSGTDSFQPVESSTANAANSSSSDSSSSSSDSSNSGDNQQGPGGDGGQGGGPGNMMTSGDFTLTGFSSDTAIANASNGSFTMSSGEVFGYDESDNGKVIISKTLADFNNLSVGDTITVTNPSDTSLTYTLTICGIYENSTSSNTNAMGPMGGTSQDADNAIYTSVSTLKSLGLDSDTTANDDNDDTTTQLNYTYVLANADDYEAFAADVKAAGLDDTYTVQSADVEQYESSLVPLDNLAKFALTLLIVVLVVGAVVLVVLNLFNIRERKYEVGVLTAIGVKKAKVAAQFVIELLIVTMCGIALGVAGGAVASVPVSNQLLASQVSAQESEASSQQQQFGRAADMGGAPGGEQQSSSSDSSSSDSGSSSSSTDSTKSDTAQPSQQGGPGGMRQAVDYVSEINATVNLAVVGQLILIGLGLTLVSALVGIVFVMRYEPLQILADRS</sequence>
<evidence type="ECO:0000256" key="3">
    <source>
        <dbReference type="ARBA" id="ARBA00022692"/>
    </source>
</evidence>
<keyword evidence="3 7" id="KW-0812">Transmembrane</keyword>
<dbReference type="RefSeq" id="WP_193316226.1">
    <property type="nucleotide sequence ID" value="NZ_WBVS01000005.1"/>
</dbReference>
<protein>
    <submittedName>
        <fullName evidence="9">ABC transporter permease</fullName>
    </submittedName>
</protein>
<feature type="compositionally biased region" description="Low complexity" evidence="6">
    <location>
        <begin position="73"/>
        <end position="96"/>
    </location>
</feature>
<feature type="compositionally biased region" description="Low complexity" evidence="6">
    <location>
        <begin position="487"/>
        <end position="511"/>
    </location>
</feature>
<reference evidence="9 10" key="1">
    <citation type="submission" date="2019-09" db="EMBL/GenBank/DDBJ databases">
        <title>Characterization of the phylogenetic diversity of two novel species belonging to the genus Bifidobacterium: Bifidobacterium cebidarum sp. nov. and Bifidobacterium leontopitheci sp. nov.</title>
        <authorList>
            <person name="Lugli G.A."/>
            <person name="Duranti S."/>
            <person name="Milani C."/>
            <person name="Turroni F."/>
            <person name="Ventura M."/>
        </authorList>
    </citation>
    <scope>NUCLEOTIDE SEQUENCE [LARGE SCALE GENOMIC DNA]</scope>
    <source>
        <strain evidence="9 10">LMG 31469</strain>
    </source>
</reference>
<dbReference type="InterPro" id="IPR003838">
    <property type="entry name" value="ABC3_permease_C"/>
</dbReference>
<feature type="domain" description="ABC3 transporter permease C-terminal" evidence="8">
    <location>
        <begin position="378"/>
        <end position="455"/>
    </location>
</feature>
<organism evidence="9 10">
    <name type="scientific">Bifidobacterium cebidarum</name>
    <dbReference type="NCBI Taxonomy" id="2650773"/>
    <lineage>
        <taxon>Bacteria</taxon>
        <taxon>Bacillati</taxon>
        <taxon>Actinomycetota</taxon>
        <taxon>Actinomycetes</taxon>
        <taxon>Bifidobacteriales</taxon>
        <taxon>Bifidobacteriaceae</taxon>
        <taxon>Bifidobacterium</taxon>
    </lineage>
</organism>
<evidence type="ECO:0000256" key="1">
    <source>
        <dbReference type="ARBA" id="ARBA00004651"/>
    </source>
</evidence>
<feature type="compositionally biased region" description="Gly residues" evidence="6">
    <location>
        <begin position="174"/>
        <end position="186"/>
    </location>
</feature>
<proteinExistence type="predicted"/>
<comment type="caution">
    <text evidence="9">The sequence shown here is derived from an EMBL/GenBank/DDBJ whole genome shotgun (WGS) entry which is preliminary data.</text>
</comment>
<feature type="region of interest" description="Disordered" evidence="6">
    <location>
        <begin position="131"/>
        <end position="193"/>
    </location>
</feature>
<evidence type="ECO:0000256" key="7">
    <source>
        <dbReference type="SAM" id="Phobius"/>
    </source>
</evidence>
<feature type="region of interest" description="Disordered" evidence="6">
    <location>
        <begin position="66"/>
        <end position="99"/>
    </location>
</feature>
<feature type="transmembrane region" description="Helical" evidence="7">
    <location>
        <begin position="20"/>
        <end position="38"/>
    </location>
</feature>
<dbReference type="InterPro" id="IPR050250">
    <property type="entry name" value="Macrolide_Exporter_MacB"/>
</dbReference>
<feature type="compositionally biased region" description="Low complexity" evidence="6">
    <location>
        <begin position="145"/>
        <end position="173"/>
    </location>
</feature>
<evidence type="ECO:0000313" key="10">
    <source>
        <dbReference type="Proteomes" id="UP000468413"/>
    </source>
</evidence>
<feature type="region of interest" description="Disordered" evidence="6">
    <location>
        <begin position="468"/>
        <end position="524"/>
    </location>
</feature>
<dbReference type="PANTHER" id="PTHR30572:SF9">
    <property type="entry name" value="ABC TRANSPORTER PERMEASE PROTEIN"/>
    <property type="match status" value="1"/>
</dbReference>
<evidence type="ECO:0000256" key="4">
    <source>
        <dbReference type="ARBA" id="ARBA00022989"/>
    </source>
</evidence>
<feature type="transmembrane region" description="Helical" evidence="7">
    <location>
        <begin position="545"/>
        <end position="567"/>
    </location>
</feature>
<comment type="subcellular location">
    <subcellularLocation>
        <location evidence="1">Cell membrane</location>
        <topology evidence="1">Multi-pass membrane protein</topology>
    </subcellularLocation>
</comment>
<feature type="transmembrane region" description="Helical" evidence="7">
    <location>
        <begin position="374"/>
        <end position="397"/>
    </location>
</feature>
<dbReference type="PANTHER" id="PTHR30572">
    <property type="entry name" value="MEMBRANE COMPONENT OF TRANSPORTER-RELATED"/>
    <property type="match status" value="1"/>
</dbReference>
<name>A0A6I1GBZ3_9BIFI</name>
<dbReference type="Pfam" id="PF02687">
    <property type="entry name" value="FtsX"/>
    <property type="match status" value="1"/>
</dbReference>